<dbReference type="InterPro" id="IPR012337">
    <property type="entry name" value="RNaseH-like_sf"/>
</dbReference>
<gene>
    <name evidence="2" type="ORF">F8S09_14670</name>
</gene>
<dbReference type="PANTHER" id="PTHR46889:SF4">
    <property type="entry name" value="TRANSPOSASE INSO FOR INSERTION SEQUENCE ELEMENT IS911B-RELATED"/>
    <property type="match status" value="1"/>
</dbReference>
<dbReference type="GO" id="GO:0015074">
    <property type="term" value="P:DNA integration"/>
    <property type="evidence" value="ECO:0007669"/>
    <property type="project" value="InterPro"/>
</dbReference>
<dbReference type="InterPro" id="IPR001584">
    <property type="entry name" value="Integrase_cat-core"/>
</dbReference>
<dbReference type="Proteomes" id="UP000484842">
    <property type="component" value="Unassembled WGS sequence"/>
</dbReference>
<dbReference type="PROSITE" id="PS50994">
    <property type="entry name" value="INTEGRASE"/>
    <property type="match status" value="1"/>
</dbReference>
<feature type="domain" description="Integrase catalytic" evidence="1">
    <location>
        <begin position="125"/>
        <end position="290"/>
    </location>
</feature>
<protein>
    <submittedName>
        <fullName evidence="2">Transposase</fullName>
    </submittedName>
</protein>
<dbReference type="AlphaFoldDB" id="A0A7X1NY14"/>
<dbReference type="SUPFAM" id="SSF53098">
    <property type="entry name" value="Ribonuclease H-like"/>
    <property type="match status" value="1"/>
</dbReference>
<reference evidence="2 3" key="1">
    <citation type="submission" date="2019-10" db="EMBL/GenBank/DDBJ databases">
        <title>Deinococcus sp. isolated from soil.</title>
        <authorList>
            <person name="Li Y."/>
            <person name="Wang J."/>
        </authorList>
    </citation>
    <scope>NUCLEOTIDE SEQUENCE [LARGE SCALE GENOMIC DNA]</scope>
    <source>
        <strain evidence="2 3">SDU3-2</strain>
    </source>
</reference>
<evidence type="ECO:0000259" key="1">
    <source>
        <dbReference type="PROSITE" id="PS50994"/>
    </source>
</evidence>
<evidence type="ECO:0000313" key="2">
    <source>
        <dbReference type="EMBL" id="MPY67907.1"/>
    </source>
</evidence>
<dbReference type="InterPro" id="IPR036397">
    <property type="entry name" value="RNaseH_sf"/>
</dbReference>
<dbReference type="PANTHER" id="PTHR46889">
    <property type="entry name" value="TRANSPOSASE INSF FOR INSERTION SEQUENCE IS3B-RELATED"/>
    <property type="match status" value="1"/>
</dbReference>
<proteinExistence type="predicted"/>
<name>A0A7X1NY14_9DEIO</name>
<organism evidence="2 3">
    <name type="scientific">Deinococcus terrestris</name>
    <dbReference type="NCBI Taxonomy" id="2651870"/>
    <lineage>
        <taxon>Bacteria</taxon>
        <taxon>Thermotogati</taxon>
        <taxon>Deinococcota</taxon>
        <taxon>Deinococci</taxon>
        <taxon>Deinococcales</taxon>
        <taxon>Deinococcaceae</taxon>
        <taxon>Deinococcus</taxon>
    </lineage>
</organism>
<dbReference type="Gene3D" id="3.30.420.10">
    <property type="entry name" value="Ribonuclease H-like superfamily/Ribonuclease H"/>
    <property type="match status" value="1"/>
</dbReference>
<dbReference type="GO" id="GO:0003676">
    <property type="term" value="F:nucleic acid binding"/>
    <property type="evidence" value="ECO:0007669"/>
    <property type="project" value="InterPro"/>
</dbReference>
<comment type="caution">
    <text evidence="2">The sequence shown here is derived from an EMBL/GenBank/DDBJ whole genome shotgun (WGS) entry which is preliminary data.</text>
</comment>
<keyword evidence="3" id="KW-1185">Reference proteome</keyword>
<accession>A0A7X1NY14</accession>
<sequence>MSPAQLLAVYEEFHRDHPHLSLASFAREADVPAWKLRDTRQQAAGQAQREVQQQAHLERIREAALEHPTYGYRRLHQVLARSAAQELSAPGHLGLHTIRLALGELNLQPPLARKTRKKAVPAVSEALWPAGRRVQVDATRFSLGDGICWAYLVLDVETRCLLHLHVVRSLSASSAVTALHTGLRVLRDLGITEEVLVMTDGGSDFTSTAFQDACQEVGSWVRAKVSQKGGMGILERTNRTLKYEFVFREDFASMQELRDGTVRFRDWYNQVRLHSALGYTCPWAKLLEVAKSRNAA</sequence>
<evidence type="ECO:0000313" key="3">
    <source>
        <dbReference type="Proteomes" id="UP000484842"/>
    </source>
</evidence>
<dbReference type="Pfam" id="PF13683">
    <property type="entry name" value="rve_3"/>
    <property type="match status" value="1"/>
</dbReference>
<dbReference type="InterPro" id="IPR050900">
    <property type="entry name" value="Transposase_IS3/IS150/IS904"/>
</dbReference>
<dbReference type="EMBL" id="WBSL01000011">
    <property type="protein sequence ID" value="MPY67907.1"/>
    <property type="molecule type" value="Genomic_DNA"/>
</dbReference>